<evidence type="ECO:0000313" key="2">
    <source>
        <dbReference type="Proteomes" id="UP001415857"/>
    </source>
</evidence>
<dbReference type="EMBL" id="JBBPBK010000003">
    <property type="protein sequence ID" value="KAK9288801.1"/>
    <property type="molecule type" value="Genomic_DNA"/>
</dbReference>
<accession>A0AAP0S0M5</accession>
<organism evidence="1 2">
    <name type="scientific">Liquidambar formosana</name>
    <name type="common">Formosan gum</name>
    <dbReference type="NCBI Taxonomy" id="63359"/>
    <lineage>
        <taxon>Eukaryota</taxon>
        <taxon>Viridiplantae</taxon>
        <taxon>Streptophyta</taxon>
        <taxon>Embryophyta</taxon>
        <taxon>Tracheophyta</taxon>
        <taxon>Spermatophyta</taxon>
        <taxon>Magnoliopsida</taxon>
        <taxon>eudicotyledons</taxon>
        <taxon>Gunneridae</taxon>
        <taxon>Pentapetalae</taxon>
        <taxon>Saxifragales</taxon>
        <taxon>Altingiaceae</taxon>
        <taxon>Liquidambar</taxon>
    </lineage>
</organism>
<dbReference type="Proteomes" id="UP001415857">
    <property type="component" value="Unassembled WGS sequence"/>
</dbReference>
<evidence type="ECO:0000313" key="1">
    <source>
        <dbReference type="EMBL" id="KAK9288801.1"/>
    </source>
</evidence>
<name>A0AAP0S0M5_LIQFO</name>
<reference evidence="1 2" key="1">
    <citation type="journal article" date="2024" name="Plant J.">
        <title>Genome sequences and population genomics reveal climatic adaptation and genomic divergence between two closely related sweetgum species.</title>
        <authorList>
            <person name="Xu W.Q."/>
            <person name="Ren C.Q."/>
            <person name="Zhang X.Y."/>
            <person name="Comes H.P."/>
            <person name="Liu X.H."/>
            <person name="Li Y.G."/>
            <person name="Kettle C.J."/>
            <person name="Jalonen R."/>
            <person name="Gaisberger H."/>
            <person name="Ma Y.Z."/>
            <person name="Qiu Y.X."/>
        </authorList>
    </citation>
    <scope>NUCLEOTIDE SEQUENCE [LARGE SCALE GENOMIC DNA]</scope>
    <source>
        <strain evidence="1">Hangzhou</strain>
    </source>
</reference>
<proteinExistence type="predicted"/>
<protein>
    <submittedName>
        <fullName evidence="1">Uncharacterized protein</fullName>
    </submittedName>
</protein>
<dbReference type="AlphaFoldDB" id="A0AAP0S0M5"/>
<sequence>MKLNWGSETSPLLLFWKENLSLARLSKSLQEILLKKSKLSLSNSVVTRIGDRAKAVAVAVVAEAVESGGVVEGRRGLRVGPGN</sequence>
<gene>
    <name evidence="1" type="ORF">L1049_017266</name>
</gene>
<keyword evidence="2" id="KW-1185">Reference proteome</keyword>
<comment type="caution">
    <text evidence="1">The sequence shown here is derived from an EMBL/GenBank/DDBJ whole genome shotgun (WGS) entry which is preliminary data.</text>
</comment>